<evidence type="ECO:0000313" key="5">
    <source>
        <dbReference type="EMBL" id="ETO08429.1"/>
    </source>
</evidence>
<keyword evidence="4" id="KW-0472">Membrane</keyword>
<keyword evidence="4" id="KW-0812">Transmembrane</keyword>
<dbReference type="SUPFAM" id="SSF50978">
    <property type="entry name" value="WD40 repeat-like"/>
    <property type="match status" value="1"/>
</dbReference>
<dbReference type="InterPro" id="IPR020472">
    <property type="entry name" value="WD40_PAC1"/>
</dbReference>
<evidence type="ECO:0000256" key="2">
    <source>
        <dbReference type="ARBA" id="ARBA00022737"/>
    </source>
</evidence>
<feature type="transmembrane region" description="Helical" evidence="4">
    <location>
        <begin position="30"/>
        <end position="46"/>
    </location>
</feature>
<comment type="caution">
    <text evidence="5">The sequence shown here is derived from an EMBL/GenBank/DDBJ whole genome shotgun (WGS) entry which is preliminary data.</text>
</comment>
<evidence type="ECO:0000256" key="3">
    <source>
        <dbReference type="PROSITE-ProRule" id="PRU00221"/>
    </source>
</evidence>
<feature type="repeat" description="WD" evidence="3">
    <location>
        <begin position="194"/>
        <end position="220"/>
    </location>
</feature>
<dbReference type="InterPro" id="IPR036322">
    <property type="entry name" value="WD40_repeat_dom_sf"/>
</dbReference>
<feature type="repeat" description="WD" evidence="3">
    <location>
        <begin position="221"/>
        <end position="266"/>
    </location>
</feature>
<dbReference type="PANTHER" id="PTHR22847">
    <property type="entry name" value="WD40 REPEAT PROTEIN"/>
    <property type="match status" value="1"/>
</dbReference>
<dbReference type="GO" id="GO:1990234">
    <property type="term" value="C:transferase complex"/>
    <property type="evidence" value="ECO:0007669"/>
    <property type="project" value="UniProtKB-ARBA"/>
</dbReference>
<dbReference type="Proteomes" id="UP000023152">
    <property type="component" value="Unassembled WGS sequence"/>
</dbReference>
<dbReference type="Gene3D" id="2.130.10.10">
    <property type="entry name" value="YVTN repeat-like/Quinoprotein amine dehydrogenase"/>
    <property type="match status" value="2"/>
</dbReference>
<dbReference type="SMART" id="SM00320">
    <property type="entry name" value="WD40"/>
    <property type="match status" value="4"/>
</dbReference>
<evidence type="ECO:0000256" key="1">
    <source>
        <dbReference type="ARBA" id="ARBA00022574"/>
    </source>
</evidence>
<dbReference type="EMBL" id="ASPP01025013">
    <property type="protein sequence ID" value="ETO08429.1"/>
    <property type="molecule type" value="Genomic_DNA"/>
</dbReference>
<dbReference type="PROSITE" id="PS00678">
    <property type="entry name" value="WD_REPEATS_1"/>
    <property type="match status" value="3"/>
</dbReference>
<organism evidence="5 6">
    <name type="scientific">Reticulomyxa filosa</name>
    <dbReference type="NCBI Taxonomy" id="46433"/>
    <lineage>
        <taxon>Eukaryota</taxon>
        <taxon>Sar</taxon>
        <taxon>Rhizaria</taxon>
        <taxon>Retaria</taxon>
        <taxon>Foraminifera</taxon>
        <taxon>Monothalamids</taxon>
        <taxon>Reticulomyxidae</taxon>
        <taxon>Reticulomyxa</taxon>
    </lineage>
</organism>
<evidence type="ECO:0000256" key="4">
    <source>
        <dbReference type="SAM" id="Phobius"/>
    </source>
</evidence>
<keyword evidence="1 3" id="KW-0853">WD repeat</keyword>
<feature type="non-terminal residue" evidence="5">
    <location>
        <position position="1"/>
    </location>
</feature>
<reference evidence="5 6" key="1">
    <citation type="journal article" date="2013" name="Curr. Biol.">
        <title>The Genome of the Foraminiferan Reticulomyxa filosa.</title>
        <authorList>
            <person name="Glockner G."/>
            <person name="Hulsmann N."/>
            <person name="Schleicher M."/>
            <person name="Noegel A.A."/>
            <person name="Eichinger L."/>
            <person name="Gallinger C."/>
            <person name="Pawlowski J."/>
            <person name="Sierra R."/>
            <person name="Euteneuer U."/>
            <person name="Pillet L."/>
            <person name="Moustafa A."/>
            <person name="Platzer M."/>
            <person name="Groth M."/>
            <person name="Szafranski K."/>
            <person name="Schliwa M."/>
        </authorList>
    </citation>
    <scope>NUCLEOTIDE SEQUENCE [LARGE SCALE GENOMIC DNA]</scope>
</reference>
<dbReference type="PANTHER" id="PTHR22847:SF637">
    <property type="entry name" value="WD REPEAT DOMAIN 5B"/>
    <property type="match status" value="1"/>
</dbReference>
<dbReference type="InterPro" id="IPR019775">
    <property type="entry name" value="WD40_repeat_CS"/>
</dbReference>
<keyword evidence="6" id="KW-1185">Reference proteome</keyword>
<name>X6M3D1_RETFI</name>
<feature type="repeat" description="WD" evidence="3">
    <location>
        <begin position="84"/>
        <end position="131"/>
    </location>
</feature>
<keyword evidence="4" id="KW-1133">Transmembrane helix</keyword>
<dbReference type="InterPro" id="IPR001680">
    <property type="entry name" value="WD40_rpt"/>
</dbReference>
<evidence type="ECO:0000313" key="6">
    <source>
        <dbReference type="Proteomes" id="UP000023152"/>
    </source>
</evidence>
<dbReference type="PROSITE" id="PS50082">
    <property type="entry name" value="WD_REPEATS_2"/>
    <property type="match status" value="3"/>
</dbReference>
<keyword evidence="2" id="KW-0677">Repeat</keyword>
<sequence>SEEEEILIIIVHWVRKFDIKLGWIREFDKLVVNYVMLLLCIIFFYSCQPDVKFLFIFIIYNHYFNIGKYNLCLWNMEASKQTQFKGHSSDVYCVKFSPYHYRNHYRSVICSSSVDEKIIFWDIKDNRKTQVVGEHTDSIYCMEVSPLNMVDICALDHMTKLFVYGMLKHLNHCMFSMDIQMPFGVLIIGVIGGNGYTICSGSWDKTIRIWDIETTKQLNVFKKHEHYVKSVKYGPWINGCANTILSGSSDSSVRLWDNRSGKQIQLMVIGIQYALDRMTGQFDFGIFDQIRKNYIRSKEIMKTMEYYVLNF</sequence>
<dbReference type="PROSITE" id="PS50294">
    <property type="entry name" value="WD_REPEATS_REGION"/>
    <property type="match status" value="1"/>
</dbReference>
<protein>
    <submittedName>
        <fullName evidence="5">Uncharacterized protein</fullName>
    </submittedName>
</protein>
<accession>X6M3D1</accession>
<dbReference type="AlphaFoldDB" id="X6M3D1"/>
<dbReference type="InterPro" id="IPR015943">
    <property type="entry name" value="WD40/YVTN_repeat-like_dom_sf"/>
</dbReference>
<dbReference type="PRINTS" id="PR00320">
    <property type="entry name" value="GPROTEINBRPT"/>
</dbReference>
<gene>
    <name evidence="5" type="ORF">RFI_28958</name>
</gene>
<dbReference type="Pfam" id="PF00400">
    <property type="entry name" value="WD40"/>
    <property type="match status" value="3"/>
</dbReference>
<proteinExistence type="predicted"/>